<gene>
    <name evidence="2" type="ORF">An14g03940</name>
</gene>
<accession>A0AAJ8BWQ6</accession>
<feature type="compositionally biased region" description="Basic and acidic residues" evidence="1">
    <location>
        <begin position="103"/>
        <end position="121"/>
    </location>
</feature>
<evidence type="ECO:0000256" key="1">
    <source>
        <dbReference type="SAM" id="MobiDB-lite"/>
    </source>
</evidence>
<proteinExistence type="predicted"/>
<feature type="compositionally biased region" description="Polar residues" evidence="1">
    <location>
        <begin position="12"/>
        <end position="27"/>
    </location>
</feature>
<organism evidence="2">
    <name type="scientific">Aspergillus niger</name>
    <dbReference type="NCBI Taxonomy" id="5061"/>
    <lineage>
        <taxon>Eukaryota</taxon>
        <taxon>Fungi</taxon>
        <taxon>Dikarya</taxon>
        <taxon>Ascomycota</taxon>
        <taxon>Pezizomycotina</taxon>
        <taxon>Eurotiomycetes</taxon>
        <taxon>Eurotiomycetidae</taxon>
        <taxon>Eurotiales</taxon>
        <taxon>Aspergillaceae</taxon>
        <taxon>Aspergillus</taxon>
        <taxon>Aspergillus subgen. Circumdati</taxon>
    </lineage>
</organism>
<dbReference type="AlphaFoldDB" id="A0AAJ8BWQ6"/>
<dbReference type="GeneID" id="84592973"/>
<reference evidence="2" key="2">
    <citation type="submission" date="2025-08" db="UniProtKB">
        <authorList>
            <consortium name="RefSeq"/>
        </authorList>
    </citation>
    <scope>IDENTIFICATION</scope>
</reference>
<dbReference type="RefSeq" id="XP_059604679.1">
    <property type="nucleotide sequence ID" value="XM_059744203.1"/>
</dbReference>
<protein>
    <submittedName>
        <fullName evidence="2">Uncharacterized protein</fullName>
    </submittedName>
</protein>
<name>A0AAJ8BWQ6_ASPNG</name>
<feature type="region of interest" description="Disordered" evidence="1">
    <location>
        <begin position="1"/>
        <end position="55"/>
    </location>
</feature>
<evidence type="ECO:0000313" key="2">
    <source>
        <dbReference type="RefSeq" id="XP_059604679.1"/>
    </source>
</evidence>
<dbReference type="KEGG" id="ang:An14g03940"/>
<sequence length="128" mass="14021">MAGQIGRGPPGSSVSTANWSVQALTQQKHSRTAKDHGSGRASENMSLGYIRNKRKRSSIKQLMELCKPNGDHVVEQTTGQPHAMPCSKKANKREGGPKPTRTQQREATRLHRGLKETRVDESSSSTSK</sequence>
<reference evidence="2" key="1">
    <citation type="submission" date="2025-02" db="EMBL/GenBank/DDBJ databases">
        <authorList>
            <consortium name="NCBI Genome Project"/>
        </authorList>
    </citation>
    <scope>NUCLEOTIDE SEQUENCE</scope>
</reference>
<feature type="region of interest" description="Disordered" evidence="1">
    <location>
        <begin position="70"/>
        <end position="128"/>
    </location>
</feature>
<dbReference type="VEuPathDB" id="FungiDB:An14g03940"/>